<protein>
    <submittedName>
        <fullName evidence="1">Phage tail tape measure protein</fullName>
    </submittedName>
</protein>
<evidence type="ECO:0000313" key="2">
    <source>
        <dbReference type="Proteomes" id="UP001269144"/>
    </source>
</evidence>
<reference evidence="2" key="1">
    <citation type="submission" date="2023-07" db="EMBL/GenBank/DDBJ databases">
        <title>Paracoccus sp. MBLB3053 whole genome sequence.</title>
        <authorList>
            <person name="Hwang C.Y."/>
            <person name="Cho E.-S."/>
            <person name="Seo M.-J."/>
        </authorList>
    </citation>
    <scope>NUCLEOTIDE SEQUENCE [LARGE SCALE GENOMIC DNA]</scope>
    <source>
        <strain evidence="2">MBLB3053</strain>
    </source>
</reference>
<sequence>MTEGDGIDEPVVGRASLEKSIDESGQVTAAFERELSRLRDSMLFTGREVSSLSSGIGIGLRRAFEGLVFDGVKLSDALKGVARSLADSAFSVAMKPVQQAISGAISQGVNGLLSGAMPFASGSAFTQGRVMPFAKGGVVSQPTHFPMRGATGLMGEAGPEAIMPLTRGADGRLGVAASGGARPVNVTFNVSTPDVAGFQRSQGQIAAQLGRVIARGDRNG</sequence>
<accession>A0ABU2HLT9</accession>
<dbReference type="Proteomes" id="UP001269144">
    <property type="component" value="Unassembled WGS sequence"/>
</dbReference>
<organism evidence="1 2">
    <name type="scientific">Paracoccus aurantius</name>
    <dbReference type="NCBI Taxonomy" id="3073814"/>
    <lineage>
        <taxon>Bacteria</taxon>
        <taxon>Pseudomonadati</taxon>
        <taxon>Pseudomonadota</taxon>
        <taxon>Alphaproteobacteria</taxon>
        <taxon>Rhodobacterales</taxon>
        <taxon>Paracoccaceae</taxon>
        <taxon>Paracoccus</taxon>
    </lineage>
</organism>
<evidence type="ECO:0000313" key="1">
    <source>
        <dbReference type="EMBL" id="MDS9466015.1"/>
    </source>
</evidence>
<gene>
    <name evidence="1" type="ORF">RGQ15_00295</name>
</gene>
<comment type="caution">
    <text evidence="1">The sequence shown here is derived from an EMBL/GenBank/DDBJ whole genome shotgun (WGS) entry which is preliminary data.</text>
</comment>
<dbReference type="EMBL" id="JAVQLW010000001">
    <property type="protein sequence ID" value="MDS9466015.1"/>
    <property type="molecule type" value="Genomic_DNA"/>
</dbReference>
<proteinExistence type="predicted"/>
<dbReference type="RefSeq" id="WP_311158212.1">
    <property type="nucleotide sequence ID" value="NZ_JAVQLW010000001.1"/>
</dbReference>
<keyword evidence="2" id="KW-1185">Reference proteome</keyword>
<name>A0ABU2HLT9_9RHOB</name>